<keyword evidence="5" id="KW-1015">Disulfide bond</keyword>
<dbReference type="Gene3D" id="2.60.40.1180">
    <property type="entry name" value="Golgi alpha-mannosidase II"/>
    <property type="match status" value="1"/>
</dbReference>
<comment type="catalytic activity">
    <reaction evidence="5">
        <text>Hydrolysis of terminal, non-reducing alpha-D-galactose residues in alpha-D-galactosides, including galactose oligosaccharides, galactomannans and galactolipids.</text>
        <dbReference type="EC" id="3.2.1.22"/>
    </reaction>
</comment>
<feature type="chain" id="PRO_5011660587" description="Alpha-galactosidase" evidence="6">
    <location>
        <begin position="38"/>
        <end position="431"/>
    </location>
</feature>
<dbReference type="InterPro" id="IPR002241">
    <property type="entry name" value="Glyco_hydro_27"/>
</dbReference>
<keyword evidence="2 6" id="KW-0732">Signal</keyword>
<dbReference type="PANTHER" id="PTHR11452">
    <property type="entry name" value="ALPHA-GALACTOSIDASE/ALPHA-N-ACETYLGALACTOSAMINIDASE"/>
    <property type="match status" value="1"/>
</dbReference>
<dbReference type="Proteomes" id="UP000199072">
    <property type="component" value="Unassembled WGS sequence"/>
</dbReference>
<protein>
    <recommendedName>
        <fullName evidence="5">Alpha-galactosidase</fullName>
        <ecNumber evidence="5">3.2.1.22</ecNumber>
    </recommendedName>
    <alternativeName>
        <fullName evidence="5">Melibiase</fullName>
    </alternativeName>
</protein>
<feature type="domain" description="Alpha galactosidase C-terminal" evidence="7">
    <location>
        <begin position="356"/>
        <end position="427"/>
    </location>
</feature>
<evidence type="ECO:0000259" key="7">
    <source>
        <dbReference type="Pfam" id="PF17801"/>
    </source>
</evidence>
<feature type="signal peptide" evidence="6">
    <location>
        <begin position="1"/>
        <end position="37"/>
    </location>
</feature>
<dbReference type="Pfam" id="PF17801">
    <property type="entry name" value="Melibiase_C"/>
    <property type="match status" value="1"/>
</dbReference>
<evidence type="ECO:0000256" key="1">
    <source>
        <dbReference type="ARBA" id="ARBA00009743"/>
    </source>
</evidence>
<dbReference type="Gene3D" id="3.20.20.70">
    <property type="entry name" value="Aldolase class I"/>
    <property type="match status" value="1"/>
</dbReference>
<dbReference type="PROSITE" id="PS00512">
    <property type="entry name" value="ALPHA_GALACTOSIDASE"/>
    <property type="match status" value="1"/>
</dbReference>
<evidence type="ECO:0000256" key="5">
    <source>
        <dbReference type="RuleBase" id="RU361168"/>
    </source>
</evidence>
<evidence type="ECO:0000313" key="8">
    <source>
        <dbReference type="EMBL" id="SDD75724.1"/>
    </source>
</evidence>
<evidence type="ECO:0000256" key="2">
    <source>
        <dbReference type="ARBA" id="ARBA00022729"/>
    </source>
</evidence>
<dbReference type="GO" id="GO:0004557">
    <property type="term" value="F:alpha-galactosidase activity"/>
    <property type="evidence" value="ECO:0007669"/>
    <property type="project" value="UniProtKB-EC"/>
</dbReference>
<accession>A0A1G6XBZ2</accession>
<dbReference type="InterPro" id="IPR017853">
    <property type="entry name" value="GH"/>
</dbReference>
<name>A0A1G6XBZ2_9SPHI</name>
<dbReference type="InterPro" id="IPR013780">
    <property type="entry name" value="Glyco_hydro_b"/>
</dbReference>
<dbReference type="PANTHER" id="PTHR11452:SF75">
    <property type="entry name" value="ALPHA-GALACTOSIDASE MEL1"/>
    <property type="match status" value="1"/>
</dbReference>
<dbReference type="EMBL" id="FNAI01000002">
    <property type="protein sequence ID" value="SDD75724.1"/>
    <property type="molecule type" value="Genomic_DNA"/>
</dbReference>
<evidence type="ECO:0000313" key="9">
    <source>
        <dbReference type="Proteomes" id="UP000199072"/>
    </source>
</evidence>
<proteinExistence type="inferred from homology"/>
<dbReference type="FunFam" id="3.20.20.70:FF:000286">
    <property type="entry name" value="Alpha-galactosidase"/>
    <property type="match status" value="1"/>
</dbReference>
<dbReference type="GO" id="GO:0005975">
    <property type="term" value="P:carbohydrate metabolic process"/>
    <property type="evidence" value="ECO:0007669"/>
    <property type="project" value="InterPro"/>
</dbReference>
<organism evidence="8 9">
    <name type="scientific">Mucilaginibacter pineti</name>
    <dbReference type="NCBI Taxonomy" id="1391627"/>
    <lineage>
        <taxon>Bacteria</taxon>
        <taxon>Pseudomonadati</taxon>
        <taxon>Bacteroidota</taxon>
        <taxon>Sphingobacteriia</taxon>
        <taxon>Sphingobacteriales</taxon>
        <taxon>Sphingobacteriaceae</taxon>
        <taxon>Mucilaginibacter</taxon>
    </lineage>
</organism>
<dbReference type="SUPFAM" id="SSF51011">
    <property type="entry name" value="Glycosyl hydrolase domain"/>
    <property type="match status" value="1"/>
</dbReference>
<keyword evidence="4 5" id="KW-0326">Glycosidase</keyword>
<evidence type="ECO:0000256" key="4">
    <source>
        <dbReference type="ARBA" id="ARBA00023295"/>
    </source>
</evidence>
<dbReference type="STRING" id="1391627.SAMN05216464_102482"/>
<dbReference type="AlphaFoldDB" id="A0A1G6XBZ2"/>
<dbReference type="EC" id="3.2.1.22" evidence="5"/>
<dbReference type="PRINTS" id="PR00740">
    <property type="entry name" value="GLHYDRLASE27"/>
</dbReference>
<evidence type="ECO:0000256" key="3">
    <source>
        <dbReference type="ARBA" id="ARBA00022801"/>
    </source>
</evidence>
<dbReference type="InterPro" id="IPR000111">
    <property type="entry name" value="Glyco_hydro_27/36_CS"/>
</dbReference>
<evidence type="ECO:0000256" key="6">
    <source>
        <dbReference type="SAM" id="SignalP"/>
    </source>
</evidence>
<sequence>MPCKQQKRIKMNTKQKARTAIHCLAIFLNLISITAHAQNAHYDAVLVATPPMGWMTWNYFGDKINEKDIKEMADAMVSSGMLDAGYHYLMIDDGWQGGRDSKNEMIPDPVKFPSGIKALAAYVHSKGIKLGVYSDAAQLTCGGYTASLNFEEQDAKTFASWDVDYLKYDYCGAPSDSITAKARYKKMADALHNSGREIVFGICEWGDRKPWLWAKNAGGQLWRISADIRDKWKTDKPWTDQRELHTIGAGVLDIVDVNADLAPFAGPGGWNDLDMLVIGLNGRKGPSGDLGGTGCSPTEYQSQMSLWSIMNAPLIATNDLRTMDDATKRILLNKEVIAINQDPLGKQAERKVKNRDWNVFMKPLKNGDYAVAILNRNSSEKAFSIDWKELGLNGSYTINDLWLKKDIGKGKKWAGKLQSHETKLFRLKKVS</sequence>
<dbReference type="CDD" id="cd14792">
    <property type="entry name" value="GH27"/>
    <property type="match status" value="1"/>
</dbReference>
<reference evidence="8 9" key="1">
    <citation type="submission" date="2016-10" db="EMBL/GenBank/DDBJ databases">
        <authorList>
            <person name="de Groot N.N."/>
        </authorList>
    </citation>
    <scope>NUCLEOTIDE SEQUENCE [LARGE SCALE GENOMIC DNA]</scope>
    <source>
        <strain evidence="8 9">47C3B</strain>
    </source>
</reference>
<comment type="similarity">
    <text evidence="1 5">Belongs to the glycosyl hydrolase 27 family.</text>
</comment>
<gene>
    <name evidence="8" type="ORF">SAMN05216464_102482</name>
</gene>
<dbReference type="Pfam" id="PF16499">
    <property type="entry name" value="Melibiase_2"/>
    <property type="match status" value="1"/>
</dbReference>
<dbReference type="InterPro" id="IPR013785">
    <property type="entry name" value="Aldolase_TIM"/>
</dbReference>
<dbReference type="SUPFAM" id="SSF51445">
    <property type="entry name" value="(Trans)glycosidases"/>
    <property type="match status" value="1"/>
</dbReference>
<keyword evidence="3 5" id="KW-0378">Hydrolase</keyword>
<dbReference type="InterPro" id="IPR041233">
    <property type="entry name" value="Melibiase_C"/>
</dbReference>
<keyword evidence="9" id="KW-1185">Reference proteome</keyword>